<dbReference type="Pfam" id="PF00551">
    <property type="entry name" value="Formyl_trans_N"/>
    <property type="match status" value="1"/>
</dbReference>
<dbReference type="Gene3D" id="3.40.50.12230">
    <property type="match status" value="1"/>
</dbReference>
<evidence type="ECO:0000259" key="1">
    <source>
        <dbReference type="Pfam" id="PF00551"/>
    </source>
</evidence>
<reference evidence="2 3" key="1">
    <citation type="submission" date="2016-10" db="EMBL/GenBank/DDBJ databases">
        <authorList>
            <person name="de Groot N.N."/>
        </authorList>
    </citation>
    <scope>NUCLEOTIDE SEQUENCE [LARGE SCALE GENOMIC DNA]</scope>
    <source>
        <strain evidence="2 3">CGMCC 1.10457</strain>
    </source>
</reference>
<dbReference type="Proteomes" id="UP000199062">
    <property type="component" value="Unassembled WGS sequence"/>
</dbReference>
<dbReference type="EMBL" id="FOZK01000006">
    <property type="protein sequence ID" value="SFS12854.1"/>
    <property type="molecule type" value="Genomic_DNA"/>
</dbReference>
<keyword evidence="2" id="KW-0808">Transferase</keyword>
<organism evidence="2 3">
    <name type="scientific">Halomicrobium zhouii</name>
    <dbReference type="NCBI Taxonomy" id="767519"/>
    <lineage>
        <taxon>Archaea</taxon>
        <taxon>Methanobacteriati</taxon>
        <taxon>Methanobacteriota</taxon>
        <taxon>Stenosarchaea group</taxon>
        <taxon>Halobacteria</taxon>
        <taxon>Halobacteriales</taxon>
        <taxon>Haloarculaceae</taxon>
        <taxon>Halomicrobium</taxon>
    </lineage>
</organism>
<sequence>MGADTDDSLEIGVLCSDAIPRWQRRALDRAIAETSAEITHLVMKEPEVRGCRTVPYYRRALRRVRNYPLWSLVGVGRSLTPTPEHERFDPISDVEGVSTAERVYCRPEPADDFGVELPAPVVDELAAAVDVVVRCHGFGILKGDILQAPRHGVLSYHFGDINEYRGRMGRGFWEFIHGDDATGVTLQQITETIDGGGVVVLEHVDIDDLYTWQAIKRRGYVVAEGMLVTAVKRLTDPTFTPSQPDEGDYYTLPTGTAVGRYLVTNTAGRIQRWVREQSSPGESRA</sequence>
<protein>
    <submittedName>
        <fullName evidence="2">Formyl transferase</fullName>
    </submittedName>
</protein>
<evidence type="ECO:0000313" key="3">
    <source>
        <dbReference type="Proteomes" id="UP000199062"/>
    </source>
</evidence>
<keyword evidence="3" id="KW-1185">Reference proteome</keyword>
<accession>A0A1I6MAU7</accession>
<dbReference type="RefSeq" id="WP_089819324.1">
    <property type="nucleotide sequence ID" value="NZ_FOZK01000006.1"/>
</dbReference>
<dbReference type="GO" id="GO:0016740">
    <property type="term" value="F:transferase activity"/>
    <property type="evidence" value="ECO:0007669"/>
    <property type="project" value="UniProtKB-KW"/>
</dbReference>
<dbReference type="AlphaFoldDB" id="A0A1I6MAU7"/>
<dbReference type="SUPFAM" id="SSF53328">
    <property type="entry name" value="Formyltransferase"/>
    <property type="match status" value="1"/>
</dbReference>
<dbReference type="InterPro" id="IPR002376">
    <property type="entry name" value="Formyl_transf_N"/>
</dbReference>
<dbReference type="STRING" id="767519.SAMN05216559_4144"/>
<feature type="domain" description="Formyl transferase N-terminal" evidence="1">
    <location>
        <begin position="126"/>
        <end position="230"/>
    </location>
</feature>
<dbReference type="OrthoDB" id="168093at2157"/>
<evidence type="ECO:0000313" key="2">
    <source>
        <dbReference type="EMBL" id="SFS12854.1"/>
    </source>
</evidence>
<dbReference type="InterPro" id="IPR036477">
    <property type="entry name" value="Formyl_transf_N_sf"/>
</dbReference>
<gene>
    <name evidence="2" type="ORF">SAMN05216559_4144</name>
</gene>
<name>A0A1I6MAU7_9EURY</name>
<proteinExistence type="predicted"/>